<evidence type="ECO:0008006" key="4">
    <source>
        <dbReference type="Google" id="ProtNLM"/>
    </source>
</evidence>
<feature type="compositionally biased region" description="Low complexity" evidence="1">
    <location>
        <begin position="179"/>
        <end position="219"/>
    </location>
</feature>
<comment type="caution">
    <text evidence="2">The sequence shown here is derived from an EMBL/GenBank/DDBJ whole genome shotgun (WGS) entry which is preliminary data.</text>
</comment>
<dbReference type="Proteomes" id="UP000600946">
    <property type="component" value="Unassembled WGS sequence"/>
</dbReference>
<dbReference type="GeneID" id="96292151"/>
<protein>
    <recommendedName>
        <fullName evidence="4">DNA primase</fullName>
    </recommendedName>
</protein>
<evidence type="ECO:0000313" key="3">
    <source>
        <dbReference type="Proteomes" id="UP000600946"/>
    </source>
</evidence>
<feature type="compositionally biased region" description="Acidic residues" evidence="1">
    <location>
        <begin position="118"/>
        <end position="134"/>
    </location>
</feature>
<dbReference type="RefSeq" id="WP_190027958.1">
    <property type="nucleotide sequence ID" value="NZ_BMUU01000006.1"/>
</dbReference>
<accession>A0ABQ3AAR7</accession>
<feature type="compositionally biased region" description="Basic residues" evidence="1">
    <location>
        <begin position="223"/>
        <end position="234"/>
    </location>
</feature>
<evidence type="ECO:0000256" key="1">
    <source>
        <dbReference type="SAM" id="MobiDB-lite"/>
    </source>
</evidence>
<feature type="compositionally biased region" description="Low complexity" evidence="1">
    <location>
        <begin position="139"/>
        <end position="156"/>
    </location>
</feature>
<organism evidence="2 3">
    <name type="scientific">Streptomyces xanthochromogenes</name>
    <dbReference type="NCBI Taxonomy" id="67384"/>
    <lineage>
        <taxon>Bacteria</taxon>
        <taxon>Bacillati</taxon>
        <taxon>Actinomycetota</taxon>
        <taxon>Actinomycetes</taxon>
        <taxon>Kitasatosporales</taxon>
        <taxon>Streptomycetaceae</taxon>
        <taxon>Streptomyces</taxon>
    </lineage>
</organism>
<dbReference type="EMBL" id="BMUU01000006">
    <property type="protein sequence ID" value="GGY43445.1"/>
    <property type="molecule type" value="Genomic_DNA"/>
</dbReference>
<name>A0ABQ3AAR7_9ACTN</name>
<gene>
    <name evidence="2" type="ORF">GCM10010326_42200</name>
</gene>
<reference evidence="3" key="1">
    <citation type="journal article" date="2019" name="Int. J. Syst. Evol. Microbiol.">
        <title>The Global Catalogue of Microorganisms (GCM) 10K type strain sequencing project: providing services to taxonomists for standard genome sequencing and annotation.</title>
        <authorList>
            <consortium name="The Broad Institute Genomics Platform"/>
            <consortium name="The Broad Institute Genome Sequencing Center for Infectious Disease"/>
            <person name="Wu L."/>
            <person name="Ma J."/>
        </authorList>
    </citation>
    <scope>NUCLEOTIDE SEQUENCE [LARGE SCALE GENOMIC DNA]</scope>
    <source>
        <strain evidence="3">JCM 4594</strain>
    </source>
</reference>
<proteinExistence type="predicted"/>
<feature type="region of interest" description="Disordered" evidence="1">
    <location>
        <begin position="104"/>
        <end position="245"/>
    </location>
</feature>
<evidence type="ECO:0000313" key="2">
    <source>
        <dbReference type="EMBL" id="GGY43445.1"/>
    </source>
</evidence>
<keyword evidence="3" id="KW-1185">Reference proteome</keyword>
<sequence length="245" mass="25352">MNNRLGLGLAVGAGYLLGRTKKAKLAFGIGTLVMGKRLQLSPRAIADFAAAQLAGNPQFKEIGDQLRGDLRGVGKAATGALLNRQIEGLADRLHDRTLGVQDRISGVVPDVTGSARDEEPEEPEEPEEYEEDDERPAKSSSKSSSRSSSRSSSGSDSGSGSGRESGTGSAKSSGRRSSRSSSRASDSDGGATSKPRSTTRSAAKSASSRASSATKATKSVQRTAKRAPAKKTASRRAAQGGEDRG</sequence>